<dbReference type="GO" id="GO:0009986">
    <property type="term" value="C:cell surface"/>
    <property type="evidence" value="ECO:0007669"/>
    <property type="project" value="TreeGrafter"/>
</dbReference>
<dbReference type="SMART" id="SM00060">
    <property type="entry name" value="FN3"/>
    <property type="match status" value="2"/>
</dbReference>
<dbReference type="InterPro" id="IPR013783">
    <property type="entry name" value="Ig-like_fold"/>
</dbReference>
<dbReference type="InterPro" id="IPR015812">
    <property type="entry name" value="Integrin_bsu"/>
</dbReference>
<dbReference type="GO" id="GO:0008305">
    <property type="term" value="C:integrin complex"/>
    <property type="evidence" value="ECO:0007669"/>
    <property type="project" value="TreeGrafter"/>
</dbReference>
<dbReference type="Gene3D" id="2.60.40.10">
    <property type="entry name" value="Immunoglobulins"/>
    <property type="match status" value="7"/>
</dbReference>
<keyword evidence="4 12" id="KW-0812">Transmembrane</keyword>
<feature type="region of interest" description="Disordered" evidence="13">
    <location>
        <begin position="733"/>
        <end position="789"/>
    </location>
</feature>
<feature type="domain" description="Ig-like" evidence="16">
    <location>
        <begin position="17"/>
        <end position="131"/>
    </location>
</feature>
<evidence type="ECO:0000256" key="2">
    <source>
        <dbReference type="ARBA" id="ARBA00007449"/>
    </source>
</evidence>
<evidence type="ECO:0000256" key="14">
    <source>
        <dbReference type="SAM" id="Phobius"/>
    </source>
</evidence>
<feature type="signal peptide" evidence="15">
    <location>
        <begin position="1"/>
        <end position="21"/>
    </location>
</feature>
<dbReference type="CDD" id="cd00096">
    <property type="entry name" value="Ig"/>
    <property type="match status" value="1"/>
</dbReference>
<dbReference type="SUPFAM" id="SSF103575">
    <property type="entry name" value="Plexin repeat"/>
    <property type="match status" value="1"/>
</dbReference>
<feature type="domain" description="Ig-like" evidence="16">
    <location>
        <begin position="436"/>
        <end position="537"/>
    </location>
</feature>
<feature type="domain" description="Ig-like" evidence="16">
    <location>
        <begin position="235"/>
        <end position="325"/>
    </location>
</feature>
<dbReference type="KEGG" id="lak:106162639"/>
<keyword evidence="18" id="KW-1185">Reference proteome</keyword>
<evidence type="ECO:0000256" key="11">
    <source>
        <dbReference type="ARBA" id="ARBA00023180"/>
    </source>
</evidence>
<dbReference type="Pfam" id="PF17205">
    <property type="entry name" value="PSI_integrin"/>
    <property type="match status" value="1"/>
</dbReference>
<dbReference type="InParanoid" id="A0A2R2MTB5"/>
<dbReference type="Pfam" id="PF07679">
    <property type="entry name" value="I-set"/>
    <property type="match status" value="1"/>
</dbReference>
<sequence length="1594" mass="173489">MTVLYTLAVLWLISLLPGVVSQDLHVHLEPDRNTFYVNIGDDFEVTCALDSGSLNGGTTFQWYRDDGTDPGTKITDTALPVDTQSGQVVEHSSGPPPESKLKFYQVQSSDFGRFKCIGSFNGTTSDPVVFSLEMREPITFTDAELTQTVTLHQEALVKCLATGRPAPKITWSFIPLGTGTKEFDITGNQADIYSETHEGLVIKNVTLGNEGTFVCEAESLNSTLSLNISVEVFEPLSWVTVPEDTQGYLNHSIAFTCGAQGRPEPQYKWFKAPSASETPTILVANSRVSLNSTSGQLTITAAQQSDAGVYTCMAEQSAGSNITISAILEVSDPAPRIVSFQNSTTLETSEGVMTCSAQGKQPINITFTKVVLPVPENLDETSTRITLERSHNDTTVSSTLRIANSIATDTGTYRCLADNDFGSDTSDATLTVEYQPRFTDTMPVANESQRFWLYDNQAVAMVTLMCKVDAVPPPSQWSWWKGTDHISNDANHTIVIDGLTSNLSIAVDENNIGTVSGVYHCNVYNSRGMAKHYITLTESTVPSKVTDIHINKTTSTTVQLIIDPPQDNGGLPVTDYLVDVAELSQTGTSRHVKLQIDSDLVITELKPNTTYVVKAKAVNAAGMSDQSEGVTVLTAPSQASAPGPLSQLNVTNVTSDSITLEIAPPSENGGLPITGYMVIMGTQHQSYNLNDTLTIHGLENGTLYNVQVMAVNAEGMGPPTAINVTTLTTDVVGTPAPTELPSTSTTVTTTSSSGTTTSTSSTTTTTTSRTTVTAPPPPPTDADTTTTVTPSTAKTLEATSTTVEPMVVPVKTKTEFYYEKYTPWIVVNDSNPCTAHLECGACIAAHRDCAWCKQEGWEDFHSDDRCDTLSKLQELGCTPDNIVNPNNKIVTGTSSADLFIGPPEVTITLKPGSIVSFTGTYAVPPSYLLDVYILLEVNYMDEDNQMKIYLESNMQSIANTLNTFSSDLRFGFGTFIDKPEMPFMSEERNQYCLNCAENCTCQPSSFQHVVGMTEDLALIEERVYESLENFSKDPLDAGLDALLQVILCKDQIGWRDKSRKVVLLLGRNTFHLAGEGKLAGAVLPYDDTCHLDSNGQYAEDFKRDYPSLHKVKKIVESNKVNVIFGVLPGVASGFRTLSEMVSGTVVEETAGTDIDRALLSGMQALNSKLELRVKDDPVHSDVQLHAECQRGNAVDERNKTLICENLGPSDVVNFRVTVTVDKCPLEDHVVYVSPIGIGEEVKVSLHPLCTCPCEATTPATMVTTPATMNASPECSSNGVLSCGSCVCNEGYFGRWCECNLEKLTNSTWDQCRSDENSSVCFGQGECFCGSCYCNRVPGERVKFDGDYCFCDNTSCPRDTDFRMCGGPLQGNCVCGSCECEPGFSGDACQCNSTSGTLLCTSSNGLLCNGKGDCRCGRCYCDVNSGYSGPTCEICPTCREVRCPDIISCIRCTLKARVQEAHVYHSPEVLEFEAECDNICRLHEIQTVSDIREADLFDFVCRVPTGHKNCFNLVTYKELGQEKVAMKIKTVEECPMNETAMYDLIWKCVVIDLAILVLVLLILLLWRLIVWCIDRNAVQHPMIVPLEEFQSTDAK</sequence>
<dbReference type="GeneID" id="106162639"/>
<dbReference type="STRING" id="7574.A0A2R2MTB5"/>
<dbReference type="PROSITE" id="PS52047">
    <property type="entry name" value="I_EGF_2"/>
    <property type="match status" value="1"/>
</dbReference>
<dbReference type="GO" id="GO:0007229">
    <property type="term" value="P:integrin-mediated signaling pathway"/>
    <property type="evidence" value="ECO:0007669"/>
    <property type="project" value="UniProtKB-KW"/>
</dbReference>
<feature type="chain" id="PRO_5015137914" description="Integrin beta" evidence="15">
    <location>
        <begin position="22"/>
        <end position="1594"/>
    </location>
</feature>
<evidence type="ECO:0000259" key="16">
    <source>
        <dbReference type="PROSITE" id="PS50835"/>
    </source>
</evidence>
<dbReference type="InterPro" id="IPR007110">
    <property type="entry name" value="Ig-like_dom"/>
</dbReference>
<dbReference type="GO" id="GO:0033627">
    <property type="term" value="P:cell adhesion mediated by integrin"/>
    <property type="evidence" value="ECO:0007669"/>
    <property type="project" value="TreeGrafter"/>
</dbReference>
<dbReference type="CDD" id="cd00063">
    <property type="entry name" value="FN3"/>
    <property type="match status" value="2"/>
</dbReference>
<dbReference type="GO" id="GO:0005178">
    <property type="term" value="F:integrin binding"/>
    <property type="evidence" value="ECO:0007669"/>
    <property type="project" value="TreeGrafter"/>
</dbReference>
<dbReference type="InterPro" id="IPR013098">
    <property type="entry name" value="Ig_I-set"/>
</dbReference>
<name>A0A2R2MTB5_LINAN</name>
<evidence type="ECO:0000256" key="7">
    <source>
        <dbReference type="ARBA" id="ARBA00022989"/>
    </source>
</evidence>
<dbReference type="GO" id="GO:0016477">
    <property type="term" value="P:cell migration"/>
    <property type="evidence" value="ECO:0007669"/>
    <property type="project" value="TreeGrafter"/>
</dbReference>
<keyword evidence="11" id="KW-0325">Glycoprotein</keyword>
<dbReference type="PROSITE" id="PS50835">
    <property type="entry name" value="IG_LIKE"/>
    <property type="match status" value="5"/>
</dbReference>
<dbReference type="Pfam" id="PF13927">
    <property type="entry name" value="Ig_3"/>
    <property type="match status" value="1"/>
</dbReference>
<evidence type="ECO:0000256" key="4">
    <source>
        <dbReference type="ARBA" id="ARBA00022692"/>
    </source>
</evidence>
<dbReference type="Gene3D" id="2.60.40.1510">
    <property type="entry name" value="ntegrin, alpha v. Chain A, domain 3"/>
    <property type="match status" value="1"/>
</dbReference>
<proteinExistence type="inferred from homology"/>
<dbReference type="SUPFAM" id="SSF69179">
    <property type="entry name" value="Integrin domains"/>
    <property type="match status" value="1"/>
</dbReference>
<keyword evidence="12" id="KW-0130">Cell adhesion</keyword>
<gene>
    <name evidence="19" type="primary">LOC106162639</name>
</gene>
<dbReference type="InterPro" id="IPR032695">
    <property type="entry name" value="Integrin_dom_sf"/>
</dbReference>
<evidence type="ECO:0000259" key="17">
    <source>
        <dbReference type="PROSITE" id="PS50853"/>
    </source>
</evidence>
<evidence type="ECO:0000256" key="10">
    <source>
        <dbReference type="ARBA" id="ARBA00023157"/>
    </source>
</evidence>
<keyword evidence="6" id="KW-0677">Repeat</keyword>
<dbReference type="Gene3D" id="3.40.50.410">
    <property type="entry name" value="von Willebrand factor, type A domain"/>
    <property type="match status" value="1"/>
</dbReference>
<dbReference type="GO" id="GO:0005925">
    <property type="term" value="C:focal adhesion"/>
    <property type="evidence" value="ECO:0007669"/>
    <property type="project" value="TreeGrafter"/>
</dbReference>
<evidence type="ECO:0000256" key="3">
    <source>
        <dbReference type="ARBA" id="ARBA00022536"/>
    </source>
</evidence>
<evidence type="ECO:0000313" key="18">
    <source>
        <dbReference type="Proteomes" id="UP000085678"/>
    </source>
</evidence>
<dbReference type="InterPro" id="IPR003961">
    <property type="entry name" value="FN3_dom"/>
</dbReference>
<dbReference type="PROSITE" id="PS00243">
    <property type="entry name" value="I_EGF_1"/>
    <property type="match status" value="2"/>
</dbReference>
<dbReference type="Pfam" id="PF18372">
    <property type="entry name" value="I-EGF_1"/>
    <property type="match status" value="1"/>
</dbReference>
<dbReference type="GO" id="GO:0098609">
    <property type="term" value="P:cell-cell adhesion"/>
    <property type="evidence" value="ECO:0007669"/>
    <property type="project" value="TreeGrafter"/>
</dbReference>
<dbReference type="SMART" id="SM00408">
    <property type="entry name" value="IGc2"/>
    <property type="match status" value="4"/>
</dbReference>
<dbReference type="PANTHER" id="PTHR10082">
    <property type="entry name" value="INTEGRIN BETA SUBUNIT"/>
    <property type="match status" value="1"/>
</dbReference>
<keyword evidence="10" id="KW-1015">Disulfide bond</keyword>
<dbReference type="SUPFAM" id="SSF49265">
    <property type="entry name" value="Fibronectin type III"/>
    <property type="match status" value="1"/>
</dbReference>
<dbReference type="FunFam" id="2.10.25.10:FF:000036">
    <property type="entry name" value="Integrin beta"/>
    <property type="match status" value="1"/>
</dbReference>
<comment type="subcellular location">
    <subcellularLocation>
        <location evidence="12">Cell membrane</location>
        <topology evidence="12">Single-pass type I membrane protein</topology>
    </subcellularLocation>
    <subcellularLocation>
        <location evidence="1">Membrane</location>
        <topology evidence="1">Single-pass type I membrane protein</topology>
    </subcellularLocation>
</comment>
<feature type="transmembrane region" description="Helical" evidence="14">
    <location>
        <begin position="1543"/>
        <end position="1565"/>
    </location>
</feature>
<dbReference type="Pfam" id="PF00362">
    <property type="entry name" value="Integrin_beta"/>
    <property type="match status" value="1"/>
</dbReference>
<feature type="domain" description="Ig-like" evidence="16">
    <location>
        <begin position="335"/>
        <end position="431"/>
    </location>
</feature>
<dbReference type="SUPFAM" id="SSF48726">
    <property type="entry name" value="Immunoglobulin"/>
    <property type="match status" value="5"/>
</dbReference>
<dbReference type="SUPFAM" id="SSF53300">
    <property type="entry name" value="vWA-like"/>
    <property type="match status" value="1"/>
</dbReference>
<dbReference type="OrthoDB" id="410592at2759"/>
<evidence type="ECO:0000256" key="1">
    <source>
        <dbReference type="ARBA" id="ARBA00004479"/>
    </source>
</evidence>
<dbReference type="InterPro" id="IPR003598">
    <property type="entry name" value="Ig_sub2"/>
</dbReference>
<evidence type="ECO:0000256" key="6">
    <source>
        <dbReference type="ARBA" id="ARBA00022737"/>
    </source>
</evidence>
<evidence type="ECO:0000256" key="8">
    <source>
        <dbReference type="ARBA" id="ARBA00023037"/>
    </source>
</evidence>
<keyword evidence="9 14" id="KW-0472">Membrane</keyword>
<dbReference type="InterPro" id="IPR057073">
    <property type="entry name" value="EGF_integrin_2"/>
</dbReference>
<dbReference type="SMART" id="SM00187">
    <property type="entry name" value="INB"/>
    <property type="match status" value="1"/>
</dbReference>
<dbReference type="Pfam" id="PF00041">
    <property type="entry name" value="fn3"/>
    <property type="match status" value="2"/>
</dbReference>
<dbReference type="PROSITE" id="PS50853">
    <property type="entry name" value="FN3"/>
    <property type="match status" value="2"/>
</dbReference>
<evidence type="ECO:0000256" key="15">
    <source>
        <dbReference type="SAM" id="SignalP"/>
    </source>
</evidence>
<dbReference type="Pfam" id="PF23105">
    <property type="entry name" value="EGF_integrin"/>
    <property type="match status" value="1"/>
</dbReference>
<keyword evidence="8 12" id="KW-0401">Integrin</keyword>
<dbReference type="Proteomes" id="UP000085678">
    <property type="component" value="Unplaced"/>
</dbReference>
<keyword evidence="7 14" id="KW-1133">Transmembrane helix</keyword>
<feature type="compositionally biased region" description="Low complexity" evidence="13">
    <location>
        <begin position="741"/>
        <end position="773"/>
    </location>
</feature>
<dbReference type="InterPro" id="IPR033760">
    <property type="entry name" value="Integrin_beta_N"/>
</dbReference>
<feature type="domain" description="Fibronectin type-III" evidence="17">
    <location>
        <begin position="641"/>
        <end position="731"/>
    </location>
</feature>
<dbReference type="GO" id="GO:0007160">
    <property type="term" value="P:cell-matrix adhesion"/>
    <property type="evidence" value="ECO:0007669"/>
    <property type="project" value="TreeGrafter"/>
</dbReference>
<evidence type="ECO:0000256" key="5">
    <source>
        <dbReference type="ARBA" id="ARBA00022729"/>
    </source>
</evidence>
<dbReference type="InterPro" id="IPR040622">
    <property type="entry name" value="EGF_integrin_1"/>
</dbReference>
<organism evidence="18 19">
    <name type="scientific">Lingula anatina</name>
    <name type="common">Brachiopod</name>
    <name type="synonym">Lingula unguis</name>
    <dbReference type="NCBI Taxonomy" id="7574"/>
    <lineage>
        <taxon>Eukaryota</taxon>
        <taxon>Metazoa</taxon>
        <taxon>Spiralia</taxon>
        <taxon>Lophotrochozoa</taxon>
        <taxon>Brachiopoda</taxon>
        <taxon>Linguliformea</taxon>
        <taxon>Lingulata</taxon>
        <taxon>Lingulida</taxon>
        <taxon>Linguloidea</taxon>
        <taxon>Lingulidae</taxon>
        <taxon>Lingula</taxon>
    </lineage>
</organism>
<dbReference type="InterPro" id="IPR002369">
    <property type="entry name" value="Integrin_bsu_VWA"/>
</dbReference>
<dbReference type="InterPro" id="IPR003599">
    <property type="entry name" value="Ig_sub"/>
</dbReference>
<dbReference type="Gene3D" id="3.30.1680.10">
    <property type="entry name" value="ligand-binding face of the semaphorins, domain 2"/>
    <property type="match status" value="1"/>
</dbReference>
<dbReference type="InterPro" id="IPR036116">
    <property type="entry name" value="FN3_sf"/>
</dbReference>
<dbReference type="InterPro" id="IPR036465">
    <property type="entry name" value="vWFA_dom_sf"/>
</dbReference>
<protein>
    <recommendedName>
        <fullName evidence="12">Integrin beta</fullName>
    </recommendedName>
</protein>
<dbReference type="Gene3D" id="2.10.25.10">
    <property type="entry name" value="Laminin"/>
    <property type="match status" value="4"/>
</dbReference>
<dbReference type="InterPro" id="IPR036179">
    <property type="entry name" value="Ig-like_dom_sf"/>
</dbReference>
<keyword evidence="5 15" id="KW-0732">Signal</keyword>
<feature type="domain" description="Ig-like" evidence="16">
    <location>
        <begin position="137"/>
        <end position="225"/>
    </location>
</feature>
<dbReference type="RefSeq" id="XP_023933489.1">
    <property type="nucleotide sequence ID" value="XM_024077721.1"/>
</dbReference>
<dbReference type="PANTHER" id="PTHR10082:SF60">
    <property type="entry name" value="INTEGRIN BETA-PS"/>
    <property type="match status" value="1"/>
</dbReference>
<evidence type="ECO:0000256" key="9">
    <source>
        <dbReference type="ARBA" id="ARBA00023136"/>
    </source>
</evidence>
<evidence type="ECO:0000313" key="19">
    <source>
        <dbReference type="RefSeq" id="XP_023933489.1"/>
    </source>
</evidence>
<accession>A0A2R2MTB5</accession>
<dbReference type="SUPFAM" id="SSF57196">
    <property type="entry name" value="EGF/Laminin"/>
    <property type="match status" value="1"/>
</dbReference>
<dbReference type="PRINTS" id="PR01186">
    <property type="entry name" value="INTEGRINB"/>
</dbReference>
<keyword evidence="3" id="KW-0245">EGF-like domain</keyword>
<evidence type="ECO:0000256" key="13">
    <source>
        <dbReference type="SAM" id="MobiDB-lite"/>
    </source>
</evidence>
<evidence type="ECO:0000256" key="12">
    <source>
        <dbReference type="RuleBase" id="RU000633"/>
    </source>
</evidence>
<feature type="domain" description="Fibronectin type-III" evidence="17">
    <location>
        <begin position="541"/>
        <end position="637"/>
    </location>
</feature>
<comment type="similarity">
    <text evidence="2 12">Belongs to the integrin beta chain family.</text>
</comment>
<dbReference type="InterPro" id="IPR057243">
    <property type="entry name" value="Integrin_I-EGF_CS"/>
</dbReference>
<dbReference type="SMART" id="SM00409">
    <property type="entry name" value="IG"/>
    <property type="match status" value="5"/>
</dbReference>
<reference evidence="19" key="1">
    <citation type="submission" date="2025-08" db="UniProtKB">
        <authorList>
            <consortium name="RefSeq"/>
        </authorList>
    </citation>
    <scope>IDENTIFICATION</scope>
    <source>
        <tissue evidence="19">Gonads</tissue>
    </source>
</reference>